<dbReference type="AlphaFoldDB" id="A0A6H5IKG6"/>
<reference evidence="2 3" key="1">
    <citation type="submission" date="2020-02" db="EMBL/GenBank/DDBJ databases">
        <authorList>
            <person name="Ferguson B K."/>
        </authorList>
    </citation>
    <scope>NUCLEOTIDE SEQUENCE [LARGE SCALE GENOMIC DNA]</scope>
</reference>
<name>A0A6H5IKG6_9HYME</name>
<feature type="region of interest" description="Disordered" evidence="1">
    <location>
        <begin position="61"/>
        <end position="91"/>
    </location>
</feature>
<evidence type="ECO:0000313" key="2">
    <source>
        <dbReference type="EMBL" id="CAB0037057.1"/>
    </source>
</evidence>
<sequence>MNQTRLPRHCQIPSRRCTSRKATARHRRTNAVPQILRASLTSHRRTTATRRRRAVLVDAAAAKPTQPRARSTTDHTCSQQPNTSRRIERRRRRGADNLFVIDATFLPRMWQYVVCERRRRTAPHNHKPHSWSANFLLSSRNARLYTLEAYWKTLFDQHMILSQHQTELAEESYFVNDEFSEVENHYAHAKSEIIRRVTALTSRALDGAASAQPSATPVLQLSTTSTSLPKLTLPKFGGRQSEWDSFKSLFTSMVKDSPTLTPTLKLQHLMACVEGDALRIIKNIEVNGDNFEVSWTALSRRYENKRLRISVYMKRLLYMPKAVKKSVEEYTRLLDTTNECRRGLRSLGKPVEHWDRWFVSIIVFNLDNQTRELWEQHLPADGVPPTYDKLIKFLENRVPALDTANCPDPDNSQRQTKTSKEVTQRSKSASAYHASGSDSSTQRSTKCSLCAAEHYLGSCPEFNALTLDQRWKYARDHNLYFNCLSKSHKGSDCPSAFKYRMCKQTHHAKLHRNQAKPEDSSDQAQISANLTDESSLCAHATAFNGSTLLGTARVIVISKRGDQLVIRALIVPGSEGSFITEKVVQALSLRKISTPLSISGVSGGLTATVKTSVLLSLQART</sequence>
<gene>
    <name evidence="2" type="ORF">TBRA_LOCUS8894</name>
</gene>
<evidence type="ECO:0000313" key="3">
    <source>
        <dbReference type="Proteomes" id="UP000479190"/>
    </source>
</evidence>
<dbReference type="EMBL" id="CADCXV010000842">
    <property type="protein sequence ID" value="CAB0037057.1"/>
    <property type="molecule type" value="Genomic_DNA"/>
</dbReference>
<dbReference type="InterPro" id="IPR005312">
    <property type="entry name" value="DUF1759"/>
</dbReference>
<accession>A0A6H5IKG6</accession>
<dbReference type="Proteomes" id="UP000479190">
    <property type="component" value="Unassembled WGS sequence"/>
</dbReference>
<evidence type="ECO:0008006" key="4">
    <source>
        <dbReference type="Google" id="ProtNLM"/>
    </source>
</evidence>
<evidence type="ECO:0000256" key="1">
    <source>
        <dbReference type="SAM" id="MobiDB-lite"/>
    </source>
</evidence>
<proteinExistence type="predicted"/>
<feature type="compositionally biased region" description="Polar residues" evidence="1">
    <location>
        <begin position="68"/>
        <end position="84"/>
    </location>
</feature>
<keyword evidence="3" id="KW-1185">Reference proteome</keyword>
<organism evidence="2 3">
    <name type="scientific">Trichogramma brassicae</name>
    <dbReference type="NCBI Taxonomy" id="86971"/>
    <lineage>
        <taxon>Eukaryota</taxon>
        <taxon>Metazoa</taxon>
        <taxon>Ecdysozoa</taxon>
        <taxon>Arthropoda</taxon>
        <taxon>Hexapoda</taxon>
        <taxon>Insecta</taxon>
        <taxon>Pterygota</taxon>
        <taxon>Neoptera</taxon>
        <taxon>Endopterygota</taxon>
        <taxon>Hymenoptera</taxon>
        <taxon>Apocrita</taxon>
        <taxon>Proctotrupomorpha</taxon>
        <taxon>Chalcidoidea</taxon>
        <taxon>Trichogrammatidae</taxon>
        <taxon>Trichogramma</taxon>
    </lineage>
</organism>
<dbReference type="PANTHER" id="PTHR47331:SF5">
    <property type="entry name" value="RIBONUCLEASE H"/>
    <property type="match status" value="1"/>
</dbReference>
<dbReference type="OrthoDB" id="7551177at2759"/>
<dbReference type="PANTHER" id="PTHR47331">
    <property type="entry name" value="PHD-TYPE DOMAIN-CONTAINING PROTEIN"/>
    <property type="match status" value="1"/>
</dbReference>
<dbReference type="Pfam" id="PF03564">
    <property type="entry name" value="DUF1759"/>
    <property type="match status" value="1"/>
</dbReference>
<feature type="region of interest" description="Disordered" evidence="1">
    <location>
        <begin position="402"/>
        <end position="443"/>
    </location>
</feature>
<protein>
    <recommendedName>
        <fullName evidence="4">DUF5641 domain-containing protein</fullName>
    </recommendedName>
</protein>